<dbReference type="PANTHER" id="PTHR10000">
    <property type="entry name" value="PHOSPHOSERINE PHOSPHATASE"/>
    <property type="match status" value="1"/>
</dbReference>
<dbReference type="InterPro" id="IPR000150">
    <property type="entry name" value="Cof"/>
</dbReference>
<dbReference type="GO" id="GO:0005829">
    <property type="term" value="C:cytosol"/>
    <property type="evidence" value="ECO:0007669"/>
    <property type="project" value="TreeGrafter"/>
</dbReference>
<dbReference type="PANTHER" id="PTHR10000:SF8">
    <property type="entry name" value="HAD SUPERFAMILY HYDROLASE-LIKE, TYPE 3"/>
    <property type="match status" value="1"/>
</dbReference>
<sequence length="271" mass="29931">MNIKLIAIDIDGTLLNEDHVLANETIEAISNARKRGVKVVLCTGRPLSGVKPYLDKLSISGNDEYAITFNGAMAQDLDGNVISHHTLSYEGFLKTEMYSRMLGAHYQVETTDQIIATNQELSPYTIGESYLVMLPIVFKTPEQITADTVISKAMFVDYPEVIERVKQNIPDELKEELYVVQSEPYFIEMMNKNASKGNALKDLAERLNLTAENVMALGDEGNDLTMIKYAGLGVAMGNGIDEVKEAASFVTKTNSENGVAYAINKYVNEVD</sequence>
<dbReference type="Proteomes" id="UP000030361">
    <property type="component" value="Chromosome"/>
</dbReference>
<name>A0A1S6QJE8_9LACO</name>
<dbReference type="NCBIfam" id="TIGR00099">
    <property type="entry name" value="Cof-subfamily"/>
    <property type="match status" value="1"/>
</dbReference>
<dbReference type="RefSeq" id="WP_035168703.1">
    <property type="nucleotide sequence ID" value="NZ_CP018906.1"/>
</dbReference>
<dbReference type="InterPro" id="IPR006379">
    <property type="entry name" value="HAD-SF_hydro_IIB"/>
</dbReference>
<dbReference type="Pfam" id="PF08282">
    <property type="entry name" value="Hydrolase_3"/>
    <property type="match status" value="1"/>
</dbReference>
<dbReference type="SFLD" id="SFLDG01144">
    <property type="entry name" value="C2.B.4:_PGP_Like"/>
    <property type="match status" value="1"/>
</dbReference>
<dbReference type="NCBIfam" id="TIGR01484">
    <property type="entry name" value="HAD-SF-IIB"/>
    <property type="match status" value="1"/>
</dbReference>
<dbReference type="CDD" id="cd07516">
    <property type="entry name" value="HAD_Pase"/>
    <property type="match status" value="1"/>
</dbReference>
<dbReference type="NCBIfam" id="NF007806">
    <property type="entry name" value="PRK10513.1"/>
    <property type="match status" value="1"/>
</dbReference>
<dbReference type="Gene3D" id="3.30.1240.10">
    <property type="match status" value="1"/>
</dbReference>
<dbReference type="EMBL" id="CP018906">
    <property type="protein sequence ID" value="AQW21713.1"/>
    <property type="molecule type" value="Genomic_DNA"/>
</dbReference>
<dbReference type="InterPro" id="IPR036412">
    <property type="entry name" value="HAD-like_sf"/>
</dbReference>
<dbReference type="GO" id="GO:0000287">
    <property type="term" value="F:magnesium ion binding"/>
    <property type="evidence" value="ECO:0007669"/>
    <property type="project" value="TreeGrafter"/>
</dbReference>
<reference evidence="1 2" key="1">
    <citation type="journal article" date="2015" name="Genome Announc.">
        <title>Genome Sequence of Lactobacillus curieae CCTCC M 2011381T, a Novel Producer of Gamma-aminobutyric Acid.</title>
        <authorList>
            <person name="Wang Y."/>
            <person name="Wang Y."/>
            <person name="Lang C."/>
            <person name="Wei D."/>
            <person name="Xu P."/>
            <person name="Xie J."/>
        </authorList>
    </citation>
    <scope>NUCLEOTIDE SEQUENCE [LARGE SCALE GENOMIC DNA]</scope>
    <source>
        <strain evidence="1 2">CCTCC M 2011381</strain>
    </source>
</reference>
<gene>
    <name evidence="1" type="ORF">PL11_007165</name>
</gene>
<dbReference type="AlphaFoldDB" id="A0A1S6QJE8"/>
<dbReference type="InterPro" id="IPR023214">
    <property type="entry name" value="HAD_sf"/>
</dbReference>
<proteinExistence type="predicted"/>
<protein>
    <submittedName>
        <fullName evidence="1">Sugar-phosphatase</fullName>
    </submittedName>
</protein>
<evidence type="ECO:0000313" key="2">
    <source>
        <dbReference type="Proteomes" id="UP000030361"/>
    </source>
</evidence>
<dbReference type="PROSITE" id="PS01228">
    <property type="entry name" value="COF_1"/>
    <property type="match status" value="1"/>
</dbReference>
<dbReference type="OrthoDB" id="9790031at2"/>
<evidence type="ECO:0000313" key="1">
    <source>
        <dbReference type="EMBL" id="AQW21713.1"/>
    </source>
</evidence>
<accession>A0A1S6QJE8</accession>
<dbReference type="Gene3D" id="3.40.50.1000">
    <property type="entry name" value="HAD superfamily/HAD-like"/>
    <property type="match status" value="1"/>
</dbReference>
<dbReference type="eggNOG" id="COG0561">
    <property type="taxonomic scope" value="Bacteria"/>
</dbReference>
<organism evidence="1 2">
    <name type="scientific">Lentilactobacillus curieae</name>
    <dbReference type="NCBI Taxonomy" id="1138822"/>
    <lineage>
        <taxon>Bacteria</taxon>
        <taxon>Bacillati</taxon>
        <taxon>Bacillota</taxon>
        <taxon>Bacilli</taxon>
        <taxon>Lactobacillales</taxon>
        <taxon>Lactobacillaceae</taxon>
        <taxon>Lentilactobacillus</taxon>
    </lineage>
</organism>
<dbReference type="SFLD" id="SFLDG01140">
    <property type="entry name" value="C2.B:_Phosphomannomutase_and_P"/>
    <property type="match status" value="1"/>
</dbReference>
<dbReference type="SUPFAM" id="SSF56784">
    <property type="entry name" value="HAD-like"/>
    <property type="match status" value="1"/>
</dbReference>
<keyword evidence="2" id="KW-1185">Reference proteome</keyword>
<dbReference type="SFLD" id="SFLDS00003">
    <property type="entry name" value="Haloacid_Dehalogenase"/>
    <property type="match status" value="1"/>
</dbReference>
<dbReference type="KEGG" id="lcu:PL11_007165"/>
<dbReference type="GO" id="GO:0016791">
    <property type="term" value="F:phosphatase activity"/>
    <property type="evidence" value="ECO:0007669"/>
    <property type="project" value="UniProtKB-ARBA"/>
</dbReference>